<proteinExistence type="predicted"/>
<accession>A0AAV6YMQ0</accession>
<keyword evidence="3" id="KW-1185">Reference proteome</keyword>
<evidence type="ECO:0000313" key="3">
    <source>
        <dbReference type="Proteomes" id="UP000824782"/>
    </source>
</evidence>
<dbReference type="Proteomes" id="UP000824782">
    <property type="component" value="Unassembled WGS sequence"/>
</dbReference>
<evidence type="ECO:0000313" key="2">
    <source>
        <dbReference type="EMBL" id="KAG8535281.1"/>
    </source>
</evidence>
<dbReference type="AlphaFoldDB" id="A0AAV6YMQ0"/>
<organism evidence="2 3">
    <name type="scientific">Engystomops pustulosus</name>
    <name type="common">Tungara frog</name>
    <name type="synonym">Physalaemus pustulosus</name>
    <dbReference type="NCBI Taxonomy" id="76066"/>
    <lineage>
        <taxon>Eukaryota</taxon>
        <taxon>Metazoa</taxon>
        <taxon>Chordata</taxon>
        <taxon>Craniata</taxon>
        <taxon>Vertebrata</taxon>
        <taxon>Euteleostomi</taxon>
        <taxon>Amphibia</taxon>
        <taxon>Batrachia</taxon>
        <taxon>Anura</taxon>
        <taxon>Neobatrachia</taxon>
        <taxon>Hyloidea</taxon>
        <taxon>Leptodactylidae</taxon>
        <taxon>Leiuperinae</taxon>
        <taxon>Engystomops</taxon>
    </lineage>
</organism>
<evidence type="ECO:0000256" key="1">
    <source>
        <dbReference type="SAM" id="Phobius"/>
    </source>
</evidence>
<comment type="caution">
    <text evidence="2">The sequence shown here is derived from an EMBL/GenBank/DDBJ whole genome shotgun (WGS) entry which is preliminary data.</text>
</comment>
<gene>
    <name evidence="2" type="ORF">GDO81_028925</name>
</gene>
<feature type="transmembrane region" description="Helical" evidence="1">
    <location>
        <begin position="16"/>
        <end position="37"/>
    </location>
</feature>
<dbReference type="EMBL" id="WNYA01071783">
    <property type="protein sequence ID" value="KAG8535281.1"/>
    <property type="molecule type" value="Genomic_DNA"/>
</dbReference>
<sequence>MPWCVPIQQVPTTYGGLLYAGGIGYQILWSILVFYPLRICKFFEKHINLGKKRFCFNPCNTIKGLTNFIKVVLCTLRGVVSIMG</sequence>
<keyword evidence="1" id="KW-0472">Membrane</keyword>
<name>A0AAV6YMQ0_ENGPU</name>
<keyword evidence="1" id="KW-1133">Transmembrane helix</keyword>
<keyword evidence="1" id="KW-0812">Transmembrane</keyword>
<reference evidence="2" key="1">
    <citation type="thesis" date="2020" institute="ProQuest LLC" country="789 East Eisenhower Parkway, Ann Arbor, MI, USA">
        <title>Comparative Genomics and Chromosome Evolution.</title>
        <authorList>
            <person name="Mudd A.B."/>
        </authorList>
    </citation>
    <scope>NUCLEOTIDE SEQUENCE</scope>
    <source>
        <strain evidence="2">237g6f4</strain>
        <tissue evidence="2">Blood</tissue>
    </source>
</reference>
<protein>
    <submittedName>
        <fullName evidence="2">Uncharacterized protein</fullName>
    </submittedName>
</protein>